<geneLocation type="plasmid" evidence="1 2">
    <name>pRetIE4771b</name>
</geneLocation>
<name>A0A060ICZ1_RHIET</name>
<dbReference type="AlphaFoldDB" id="A0A060ICZ1"/>
<sequence>MSKTNILVSLHCMAVTKEMSTGRQLMLPPHSQIFQNSCQSIDEANKQIPLFSAI</sequence>
<keyword evidence="1" id="KW-0614">Plasmid</keyword>
<protein>
    <submittedName>
        <fullName evidence="1">Uncharacterized protein</fullName>
    </submittedName>
</protein>
<evidence type="ECO:0000313" key="1">
    <source>
        <dbReference type="EMBL" id="AIC29935.1"/>
    </source>
</evidence>
<organism evidence="1 2">
    <name type="scientific">Rhizobium etli bv. mimosae str. IE4771</name>
    <dbReference type="NCBI Taxonomy" id="1432050"/>
    <lineage>
        <taxon>Bacteria</taxon>
        <taxon>Pseudomonadati</taxon>
        <taxon>Pseudomonadota</taxon>
        <taxon>Alphaproteobacteria</taxon>
        <taxon>Hyphomicrobiales</taxon>
        <taxon>Rhizobiaceae</taxon>
        <taxon>Rhizobium/Agrobacterium group</taxon>
        <taxon>Rhizobium</taxon>
    </lineage>
</organism>
<accession>A0A060ICZ1</accession>
<dbReference type="HOGENOM" id="CLU_3047253_0_0_5"/>
<dbReference type="EMBL" id="CP006988">
    <property type="protein sequence ID" value="AIC29935.1"/>
    <property type="molecule type" value="Genomic_DNA"/>
</dbReference>
<dbReference type="KEGG" id="rei:IE4771_PB00205"/>
<dbReference type="Proteomes" id="UP000027180">
    <property type="component" value="Plasmid pRetIE4771b"/>
</dbReference>
<gene>
    <name evidence="1" type="ORF">IE4771_PB00205</name>
</gene>
<evidence type="ECO:0000313" key="2">
    <source>
        <dbReference type="Proteomes" id="UP000027180"/>
    </source>
</evidence>
<proteinExistence type="predicted"/>
<reference evidence="1 2" key="1">
    <citation type="submission" date="2013-12" db="EMBL/GenBank/DDBJ databases">
        <title>Complete genome sequence of Rhizobium etli bv. mimosae IE4771.</title>
        <authorList>
            <person name="Bustos P."/>
            <person name="Santamaria R.I."/>
            <person name="Lozano L."/>
            <person name="Ormeno-Orrillo E."/>
            <person name="Rogel M.A."/>
            <person name="Romero D."/>
            <person name="Cevallos M.A."/>
            <person name="Martinez-Romero E."/>
            <person name="Gonzalez V."/>
        </authorList>
    </citation>
    <scope>NUCLEOTIDE SEQUENCE [LARGE SCALE GENOMIC DNA]</scope>
    <source>
        <strain evidence="1 2">IE4771</strain>
        <plasmid evidence="2">Plasmid pRetIE4771b</plasmid>
    </source>
</reference>